<dbReference type="VEuPathDB" id="FungiDB:AeMF1_014702"/>
<sequence>MGTTVIHRATNLSSVAVIATCALAWIHDQPNDSIAVEDVIYVAQADQINRVLRGNVKPIGPELSKQEKSGEKWGHWLGKAGGGRVGMAIGTATAGGELAGKKYAPKIGAKIGRFFGNREAKKGKQILKELTERNTELKAVSDKRSRISLNQPRPLMKRIIRSNSAASSVSYEKGQEPNPNANQPANQRQPNPASKTVSGDHDEHGDVQQPSIHASFLRLRLRKKLKTKPKKRPLGVAVLVVAVDAVAS</sequence>
<feature type="compositionally biased region" description="Polar residues" evidence="1">
    <location>
        <begin position="161"/>
        <end position="170"/>
    </location>
</feature>
<feature type="signal peptide" evidence="2">
    <location>
        <begin position="1"/>
        <end position="24"/>
    </location>
</feature>
<proteinExistence type="predicted"/>
<comment type="caution">
    <text evidence="3">The sequence shown here is derived from an EMBL/GenBank/DDBJ whole genome shotgun (WGS) entry which is preliminary data.</text>
</comment>
<evidence type="ECO:0000313" key="3">
    <source>
        <dbReference type="EMBL" id="KAF0723010.1"/>
    </source>
</evidence>
<feature type="compositionally biased region" description="Low complexity" evidence="1">
    <location>
        <begin position="177"/>
        <end position="193"/>
    </location>
</feature>
<dbReference type="EMBL" id="VJMJ01000318">
    <property type="protein sequence ID" value="KAF0723010.1"/>
    <property type="molecule type" value="Genomic_DNA"/>
</dbReference>
<name>A0A6G0W7A5_9STRA</name>
<keyword evidence="2" id="KW-0732">Signal</keyword>
<evidence type="ECO:0000313" key="4">
    <source>
        <dbReference type="Proteomes" id="UP000481153"/>
    </source>
</evidence>
<accession>A0A6G0W7A5</accession>
<evidence type="ECO:0000256" key="2">
    <source>
        <dbReference type="SAM" id="SignalP"/>
    </source>
</evidence>
<organism evidence="3 4">
    <name type="scientific">Aphanomyces euteiches</name>
    <dbReference type="NCBI Taxonomy" id="100861"/>
    <lineage>
        <taxon>Eukaryota</taxon>
        <taxon>Sar</taxon>
        <taxon>Stramenopiles</taxon>
        <taxon>Oomycota</taxon>
        <taxon>Saprolegniomycetes</taxon>
        <taxon>Saprolegniales</taxon>
        <taxon>Verrucalvaceae</taxon>
        <taxon>Aphanomyces</taxon>
    </lineage>
</organism>
<dbReference type="Proteomes" id="UP000481153">
    <property type="component" value="Unassembled WGS sequence"/>
</dbReference>
<feature type="chain" id="PRO_5026089007" evidence="2">
    <location>
        <begin position="25"/>
        <end position="248"/>
    </location>
</feature>
<protein>
    <submittedName>
        <fullName evidence="3">Uncharacterized protein</fullName>
    </submittedName>
</protein>
<feature type="region of interest" description="Disordered" evidence="1">
    <location>
        <begin position="137"/>
        <end position="215"/>
    </location>
</feature>
<reference evidence="3 4" key="1">
    <citation type="submission" date="2019-07" db="EMBL/GenBank/DDBJ databases">
        <title>Genomics analysis of Aphanomyces spp. identifies a new class of oomycete effector associated with host adaptation.</title>
        <authorList>
            <person name="Gaulin E."/>
        </authorList>
    </citation>
    <scope>NUCLEOTIDE SEQUENCE [LARGE SCALE GENOMIC DNA]</scope>
    <source>
        <strain evidence="3 4">ATCC 201684</strain>
    </source>
</reference>
<dbReference type="AlphaFoldDB" id="A0A6G0W7A5"/>
<gene>
    <name evidence="3" type="ORF">Ae201684_017974</name>
</gene>
<evidence type="ECO:0000256" key="1">
    <source>
        <dbReference type="SAM" id="MobiDB-lite"/>
    </source>
</evidence>
<keyword evidence="4" id="KW-1185">Reference proteome</keyword>